<dbReference type="Proteomes" id="UP000554482">
    <property type="component" value="Unassembled WGS sequence"/>
</dbReference>
<protein>
    <submittedName>
        <fullName evidence="1">Pentatricopeptide repeat-containing protein</fullName>
    </submittedName>
</protein>
<comment type="caution">
    <text evidence="1">The sequence shown here is derived from an EMBL/GenBank/DDBJ whole genome shotgun (WGS) entry which is preliminary data.</text>
</comment>
<dbReference type="EMBL" id="JABWDY010036582">
    <property type="protein sequence ID" value="KAF5181098.1"/>
    <property type="molecule type" value="Genomic_DNA"/>
</dbReference>
<keyword evidence="2" id="KW-1185">Reference proteome</keyword>
<dbReference type="Gene3D" id="1.25.40.10">
    <property type="entry name" value="Tetratricopeptide repeat domain"/>
    <property type="match status" value="1"/>
</dbReference>
<dbReference type="Pfam" id="PF20431">
    <property type="entry name" value="E_motif"/>
    <property type="match status" value="1"/>
</dbReference>
<dbReference type="PANTHER" id="PTHR47926">
    <property type="entry name" value="PENTATRICOPEPTIDE REPEAT-CONTAINING PROTEIN"/>
    <property type="match status" value="1"/>
</dbReference>
<dbReference type="GO" id="GO:0003723">
    <property type="term" value="F:RNA binding"/>
    <property type="evidence" value="ECO:0007669"/>
    <property type="project" value="InterPro"/>
</dbReference>
<evidence type="ECO:0000313" key="2">
    <source>
        <dbReference type="Proteomes" id="UP000554482"/>
    </source>
</evidence>
<organism evidence="1 2">
    <name type="scientific">Thalictrum thalictroides</name>
    <name type="common">Rue-anemone</name>
    <name type="synonym">Anemone thalictroides</name>
    <dbReference type="NCBI Taxonomy" id="46969"/>
    <lineage>
        <taxon>Eukaryota</taxon>
        <taxon>Viridiplantae</taxon>
        <taxon>Streptophyta</taxon>
        <taxon>Embryophyta</taxon>
        <taxon>Tracheophyta</taxon>
        <taxon>Spermatophyta</taxon>
        <taxon>Magnoliopsida</taxon>
        <taxon>Ranunculales</taxon>
        <taxon>Ranunculaceae</taxon>
        <taxon>Thalictroideae</taxon>
        <taxon>Thalictrum</taxon>
    </lineage>
</organism>
<dbReference type="InterPro" id="IPR046960">
    <property type="entry name" value="PPR_At4g14850-like_plant"/>
</dbReference>
<dbReference type="AlphaFoldDB" id="A0A7J6V8U3"/>
<accession>A0A7J6V8U3</accession>
<dbReference type="PANTHER" id="PTHR47926:SF467">
    <property type="entry name" value="REPEAT-CONTAINING PROTEIN, PUTATIVE-RELATED"/>
    <property type="match status" value="1"/>
</dbReference>
<sequence length="101" mass="11265">MVDLLGRAGQLEEAYDLIESIHVEPHGGAWVALLSACRVHGNIELGKIVAGWLFELEPQHARNYVLLLITFAAADRWANVSEVKGQMRASGIQKLRRCSWI</sequence>
<dbReference type="GO" id="GO:0009451">
    <property type="term" value="P:RNA modification"/>
    <property type="evidence" value="ECO:0007669"/>
    <property type="project" value="InterPro"/>
</dbReference>
<dbReference type="OrthoDB" id="1929855at2759"/>
<evidence type="ECO:0000313" key="1">
    <source>
        <dbReference type="EMBL" id="KAF5181098.1"/>
    </source>
</evidence>
<dbReference type="InterPro" id="IPR011990">
    <property type="entry name" value="TPR-like_helical_dom_sf"/>
</dbReference>
<reference evidence="1 2" key="1">
    <citation type="submission" date="2020-06" db="EMBL/GenBank/DDBJ databases">
        <title>Transcriptomic and genomic resources for Thalictrum thalictroides and T. hernandezii: Facilitating candidate gene discovery in an emerging model plant lineage.</title>
        <authorList>
            <person name="Arias T."/>
            <person name="Riano-Pachon D.M."/>
            <person name="Di Stilio V.S."/>
        </authorList>
    </citation>
    <scope>NUCLEOTIDE SEQUENCE [LARGE SCALE GENOMIC DNA]</scope>
    <source>
        <strain evidence="2">cv. WT478/WT964</strain>
        <tissue evidence="1">Leaves</tissue>
    </source>
</reference>
<gene>
    <name evidence="1" type="ORF">FRX31_029322</name>
</gene>
<dbReference type="InterPro" id="IPR046848">
    <property type="entry name" value="E_motif"/>
</dbReference>
<proteinExistence type="predicted"/>
<name>A0A7J6V8U3_THATH</name>